<proteinExistence type="predicted"/>
<evidence type="ECO:0000313" key="1">
    <source>
        <dbReference type="EMBL" id="SMG00802.1"/>
    </source>
</evidence>
<dbReference type="EMBL" id="FXAN01000061">
    <property type="protein sequence ID" value="SMG00802.1"/>
    <property type="molecule type" value="Genomic_DNA"/>
</dbReference>
<dbReference type="AlphaFoldDB" id="A0A238H6G1"/>
<name>A0A238H6G1_9BURK</name>
<accession>A0A238H6G1</accession>
<sequence>MHEQHAQRPLKGRPGDATATCCIAAIGDVAIPMRAVPCRFDAIELQQAAVTPSVAM</sequence>
<reference evidence="1 2" key="1">
    <citation type="submission" date="2017-04" db="EMBL/GenBank/DDBJ databases">
        <authorList>
            <person name="Afonso C.L."/>
            <person name="Miller P.J."/>
            <person name="Scott M.A."/>
            <person name="Spackman E."/>
            <person name="Goraichik I."/>
            <person name="Dimitrov K.M."/>
            <person name="Suarez D.L."/>
            <person name="Swayne D.E."/>
        </authorList>
    </citation>
    <scope>NUCLEOTIDE SEQUENCE [LARGE SCALE GENOMIC DNA]</scope>
    <source>
        <strain evidence="1">LMG 28154</strain>
    </source>
</reference>
<evidence type="ECO:0000313" key="2">
    <source>
        <dbReference type="Proteomes" id="UP000198460"/>
    </source>
</evidence>
<organism evidence="1 2">
    <name type="scientific">Burkholderia singularis</name>
    <dbReference type="NCBI Taxonomy" id="1503053"/>
    <lineage>
        <taxon>Bacteria</taxon>
        <taxon>Pseudomonadati</taxon>
        <taxon>Pseudomonadota</taxon>
        <taxon>Betaproteobacteria</taxon>
        <taxon>Burkholderiales</taxon>
        <taxon>Burkholderiaceae</taxon>
        <taxon>Burkholderia</taxon>
        <taxon>pseudomallei group</taxon>
    </lineage>
</organism>
<gene>
    <name evidence="1" type="ORF">BSIN_0452</name>
</gene>
<protein>
    <submittedName>
        <fullName evidence="1">Uncharacterized protein</fullName>
    </submittedName>
</protein>
<dbReference type="Proteomes" id="UP000198460">
    <property type="component" value="Unassembled WGS sequence"/>
</dbReference>